<dbReference type="EMBL" id="JACQPB010000001">
    <property type="protein sequence ID" value="MBI4209886.1"/>
    <property type="molecule type" value="Genomic_DNA"/>
</dbReference>
<evidence type="ECO:0000313" key="2">
    <source>
        <dbReference type="EMBL" id="MBI4209886.1"/>
    </source>
</evidence>
<evidence type="ECO:0000313" key="3">
    <source>
        <dbReference type="Proteomes" id="UP000732298"/>
    </source>
</evidence>
<proteinExistence type="predicted"/>
<feature type="transmembrane region" description="Helical" evidence="1">
    <location>
        <begin position="12"/>
        <end position="36"/>
    </location>
</feature>
<protein>
    <recommendedName>
        <fullName evidence="4">Class III signal peptide-containing protein</fullName>
    </recommendedName>
</protein>
<organism evidence="2 3">
    <name type="scientific">Candidatus Iainarchaeum sp</name>
    <dbReference type="NCBI Taxonomy" id="3101447"/>
    <lineage>
        <taxon>Archaea</taxon>
        <taxon>Candidatus Iainarchaeota</taxon>
        <taxon>Candidatus Iainarchaeia</taxon>
        <taxon>Candidatus Iainarchaeales</taxon>
        <taxon>Candidatus Iainarchaeaceae</taxon>
        <taxon>Candidatus Iainarchaeum</taxon>
    </lineage>
</organism>
<reference evidence="2" key="1">
    <citation type="submission" date="2020-07" db="EMBL/GenBank/DDBJ databases">
        <title>Huge and variable diversity of episymbiotic CPR bacteria and DPANN archaea in groundwater ecosystems.</title>
        <authorList>
            <person name="He C.Y."/>
            <person name="Keren R."/>
            <person name="Whittaker M."/>
            <person name="Farag I.F."/>
            <person name="Doudna J."/>
            <person name="Cate J.H.D."/>
            <person name="Banfield J.F."/>
        </authorList>
    </citation>
    <scope>NUCLEOTIDE SEQUENCE</scope>
    <source>
        <strain evidence="2">NC_groundwater_1296_Ag_S-0.2um_52_80</strain>
    </source>
</reference>
<dbReference type="Proteomes" id="UP000732298">
    <property type="component" value="Unassembled WGS sequence"/>
</dbReference>
<name>A0A8T3YKP8_9ARCH</name>
<evidence type="ECO:0000256" key="1">
    <source>
        <dbReference type="SAM" id="Phobius"/>
    </source>
</evidence>
<dbReference type="AlphaFoldDB" id="A0A8T3YKP8"/>
<accession>A0A8T3YKP8</accession>
<keyword evidence="1" id="KW-0472">Membrane</keyword>
<keyword evidence="1" id="KW-0812">Transmembrane</keyword>
<comment type="caution">
    <text evidence="2">The sequence shown here is derived from an EMBL/GenBank/DDBJ whole genome shotgun (WGS) entry which is preliminary data.</text>
</comment>
<keyword evidence="1" id="KW-1133">Transmembrane helix</keyword>
<gene>
    <name evidence="2" type="ORF">HY544_00040</name>
</gene>
<evidence type="ECO:0008006" key="4">
    <source>
        <dbReference type="Google" id="ProtNLM"/>
    </source>
</evidence>
<sequence length="145" mass="15323">MFLKDRKGQSALEYLMTYGWALIVIVVVIAALYFIIPKTQAQCSLTSGNLTLDSYTLSASNMNLSVVTGPGKLDSNINLLATVTTGTGAFATDTNTAGPVQPGTKFTKTLGTTTALSGNVSIDLTLTYYDGTFTQQAKGRCSGQF</sequence>